<dbReference type="GO" id="GO:0006515">
    <property type="term" value="P:protein quality control for misfolded or incompletely synthesized proteins"/>
    <property type="evidence" value="ECO:0007669"/>
    <property type="project" value="TreeGrafter"/>
</dbReference>
<dbReference type="GO" id="GO:0016887">
    <property type="term" value="F:ATP hydrolysis activity"/>
    <property type="evidence" value="ECO:0007669"/>
    <property type="project" value="InterPro"/>
</dbReference>
<dbReference type="PANTHER" id="PTHR12169">
    <property type="entry name" value="ATPASE N2B"/>
    <property type="match status" value="1"/>
</dbReference>
<protein>
    <recommendedName>
        <fullName evidence="7">AAA+ ATPase domain-containing protein</fullName>
    </recommendedName>
</protein>
<dbReference type="SUPFAM" id="SSF52540">
    <property type="entry name" value="P-loop containing nucleoside triphosphate hydrolases"/>
    <property type="match status" value="1"/>
</dbReference>
<dbReference type="FunFam" id="3.40.50.300:FF:001493">
    <property type="entry name" value="Mitochondrial ATPase (Afg1), putative"/>
    <property type="match status" value="1"/>
</dbReference>
<evidence type="ECO:0000313" key="6">
    <source>
        <dbReference type="Proteomes" id="UP000177622"/>
    </source>
</evidence>
<evidence type="ECO:0008006" key="7">
    <source>
        <dbReference type="Google" id="ProtNLM"/>
    </source>
</evidence>
<dbReference type="STRING" id="1835702.A0A1F5L691"/>
<dbReference type="EMBL" id="LXJU01000026">
    <property type="protein sequence ID" value="OGE48748.1"/>
    <property type="molecule type" value="Genomic_DNA"/>
</dbReference>
<reference evidence="5 6" key="1">
    <citation type="journal article" date="2016" name="Sci. Rep.">
        <title>Penicillium arizonense, a new, genome sequenced fungal species, reveals a high chemical diversity in secreted metabolites.</title>
        <authorList>
            <person name="Grijseels S."/>
            <person name="Nielsen J.C."/>
            <person name="Randelovic M."/>
            <person name="Nielsen J."/>
            <person name="Nielsen K.F."/>
            <person name="Workman M."/>
            <person name="Frisvad J.C."/>
        </authorList>
    </citation>
    <scope>NUCLEOTIDE SEQUENCE [LARGE SCALE GENOMIC DNA]</scope>
    <source>
        <strain evidence="5 6">CBS 141311</strain>
    </source>
</reference>
<organism evidence="5 6">
    <name type="scientific">Penicillium arizonense</name>
    <dbReference type="NCBI Taxonomy" id="1835702"/>
    <lineage>
        <taxon>Eukaryota</taxon>
        <taxon>Fungi</taxon>
        <taxon>Dikarya</taxon>
        <taxon>Ascomycota</taxon>
        <taxon>Pezizomycotina</taxon>
        <taxon>Eurotiomycetes</taxon>
        <taxon>Eurotiomycetidae</taxon>
        <taxon>Eurotiales</taxon>
        <taxon>Aspergillaceae</taxon>
        <taxon>Penicillium</taxon>
    </lineage>
</organism>
<dbReference type="AlphaFoldDB" id="A0A1F5L691"/>
<dbReference type="Gene3D" id="3.40.50.300">
    <property type="entry name" value="P-loop containing nucleotide triphosphate hydrolases"/>
    <property type="match status" value="1"/>
</dbReference>
<dbReference type="OrthoDB" id="548867at2759"/>
<evidence type="ECO:0000256" key="1">
    <source>
        <dbReference type="ARBA" id="ARBA00010322"/>
    </source>
</evidence>
<name>A0A1F5L691_PENAI</name>
<sequence length="557" mass="62338">MSRPSAKLCAECIPGALWTPRGVRPARLRGAAREVSYATERMILDTRRSSRTSPGCASSARIPRPQLASRSQKTCGLATVTDGAAGGEKKSSAAPKDGPLGEYNIRVEEGRLRDDEYQRGIMQGLQGLFEALKDYHPPKVVHPDPQSLDLQQKPSFFGSLFGGSKKAAKSTIPENLPKGLYMYGDVGCGKTMLMDLFFDTLPPNIKDKTRIHFHNFMQDVHKRMHVVKMQFGNDFDALPMVAADIAQTASVLCFDEFQCTDVADAMILRRLLEILMSHGTVLVTTSNRHPDDLYKNGIQRESFIPCINLLKTRLNVINLNSPTDYRKIPRPPAAVYHYPLGEDAERHAQKWFEFLGDPINDPPHADSQIVWGREIKVPQASGKAALFTFQQLIGTATGAADYLELVRHYDAFIVTDVPSMDHKQRDLARRFITFIDAVYESRAKLVLTSETALTNLFMSDSEVKNNLKGDGNHSDLSDAMRSLMDDLGMSVETLKKTSIFSGDEERFAFARALSRLSEMGSKEWVERGMGLGMSPEQNKEEREAWLKTRSHWSEDNM</sequence>
<feature type="region of interest" description="Disordered" evidence="4">
    <location>
        <begin position="45"/>
        <end position="102"/>
    </location>
</feature>
<gene>
    <name evidence="5" type="ORF">PENARI_c026G02551</name>
</gene>
<dbReference type="PANTHER" id="PTHR12169:SF6">
    <property type="entry name" value="AFG1-LIKE ATPASE"/>
    <property type="match status" value="1"/>
</dbReference>
<comment type="caution">
    <text evidence="5">The sequence shown here is derived from an EMBL/GenBank/DDBJ whole genome shotgun (WGS) entry which is preliminary data.</text>
</comment>
<evidence type="ECO:0000256" key="2">
    <source>
        <dbReference type="ARBA" id="ARBA00022741"/>
    </source>
</evidence>
<dbReference type="GO" id="GO:0005739">
    <property type="term" value="C:mitochondrion"/>
    <property type="evidence" value="ECO:0007669"/>
    <property type="project" value="TreeGrafter"/>
</dbReference>
<proteinExistence type="inferred from homology"/>
<evidence type="ECO:0000313" key="5">
    <source>
        <dbReference type="EMBL" id="OGE48748.1"/>
    </source>
</evidence>
<evidence type="ECO:0000256" key="4">
    <source>
        <dbReference type="SAM" id="MobiDB-lite"/>
    </source>
</evidence>
<dbReference type="RefSeq" id="XP_022484203.1">
    <property type="nucleotide sequence ID" value="XM_022635905.1"/>
</dbReference>
<evidence type="ECO:0000256" key="3">
    <source>
        <dbReference type="ARBA" id="ARBA00022840"/>
    </source>
</evidence>
<dbReference type="InterPro" id="IPR005654">
    <property type="entry name" value="ATPase_AFG1-like"/>
</dbReference>
<comment type="similarity">
    <text evidence="1">Belongs to the AFG1 ATPase family.</text>
</comment>
<dbReference type="Pfam" id="PF03969">
    <property type="entry name" value="AFG1_ATPase"/>
    <property type="match status" value="1"/>
</dbReference>
<dbReference type="Proteomes" id="UP000177622">
    <property type="component" value="Unassembled WGS sequence"/>
</dbReference>
<keyword evidence="6" id="KW-1185">Reference proteome</keyword>
<feature type="region of interest" description="Disordered" evidence="4">
    <location>
        <begin position="531"/>
        <end position="557"/>
    </location>
</feature>
<dbReference type="NCBIfam" id="NF040713">
    <property type="entry name" value="ZapE"/>
    <property type="match status" value="1"/>
</dbReference>
<keyword evidence="2" id="KW-0547">Nucleotide-binding</keyword>
<accession>A0A1F5L691</accession>
<dbReference type="GO" id="GO:0005524">
    <property type="term" value="F:ATP binding"/>
    <property type="evidence" value="ECO:0007669"/>
    <property type="project" value="UniProtKB-KW"/>
</dbReference>
<feature type="compositionally biased region" description="Basic and acidic residues" evidence="4">
    <location>
        <begin position="537"/>
        <end position="557"/>
    </location>
</feature>
<keyword evidence="3" id="KW-0067">ATP-binding</keyword>
<dbReference type="InterPro" id="IPR027417">
    <property type="entry name" value="P-loop_NTPase"/>
</dbReference>
<dbReference type="GeneID" id="34580639"/>